<dbReference type="AlphaFoldDB" id="A0A5D4H8J9"/>
<name>A0A5D4H8J9_9SPHI</name>
<dbReference type="Proteomes" id="UP000322362">
    <property type="component" value="Unassembled WGS sequence"/>
</dbReference>
<keyword evidence="1" id="KW-0472">Membrane</keyword>
<dbReference type="GO" id="GO:0016989">
    <property type="term" value="F:sigma factor antagonist activity"/>
    <property type="evidence" value="ECO:0007669"/>
    <property type="project" value="TreeGrafter"/>
</dbReference>
<gene>
    <name evidence="4" type="ORF">FXV77_06930</name>
</gene>
<dbReference type="InterPro" id="IPR006860">
    <property type="entry name" value="FecR"/>
</dbReference>
<dbReference type="InterPro" id="IPR012373">
    <property type="entry name" value="Ferrdict_sens_TM"/>
</dbReference>
<feature type="transmembrane region" description="Helical" evidence="1">
    <location>
        <begin position="90"/>
        <end position="108"/>
    </location>
</feature>
<protein>
    <submittedName>
        <fullName evidence="4">DUF4974 domain-containing protein</fullName>
    </submittedName>
</protein>
<proteinExistence type="predicted"/>
<keyword evidence="1" id="KW-0812">Transmembrane</keyword>
<dbReference type="PANTHER" id="PTHR30273:SF2">
    <property type="entry name" value="PROTEIN FECR"/>
    <property type="match status" value="1"/>
</dbReference>
<dbReference type="Gene3D" id="2.60.120.1440">
    <property type="match status" value="1"/>
</dbReference>
<dbReference type="EMBL" id="VTAV01000003">
    <property type="protein sequence ID" value="TYR36907.1"/>
    <property type="molecule type" value="Genomic_DNA"/>
</dbReference>
<reference evidence="4 5" key="1">
    <citation type="submission" date="2019-08" db="EMBL/GenBank/DDBJ databases">
        <title>Phlebobacter frassis gen. nov. sp. nov., a new member of family Sphingobacteriaceae isolated from sand fly rearing media.</title>
        <authorList>
            <person name="Kakumanu M.L."/>
            <person name="Marayati B.F."/>
            <person name="Wada-Katsumata A."/>
            <person name="Wasserberg G."/>
            <person name="Schal C."/>
            <person name="Apperson C.S."/>
            <person name="Ponnusamy L."/>
        </authorList>
    </citation>
    <scope>NUCLEOTIDE SEQUENCE [LARGE SCALE GENOMIC DNA]</scope>
    <source>
        <strain evidence="4 5">SSI9</strain>
    </source>
</reference>
<comment type="caution">
    <text evidence="4">The sequence shown here is derived from an EMBL/GenBank/DDBJ whole genome shotgun (WGS) entry which is preliminary data.</text>
</comment>
<evidence type="ECO:0000259" key="2">
    <source>
        <dbReference type="Pfam" id="PF04773"/>
    </source>
</evidence>
<keyword evidence="1" id="KW-1133">Transmembrane helix</keyword>
<feature type="domain" description="Protein FecR C-terminal" evidence="3">
    <location>
        <begin position="322"/>
        <end position="390"/>
    </location>
</feature>
<keyword evidence="5" id="KW-1185">Reference proteome</keyword>
<dbReference type="Pfam" id="PF04773">
    <property type="entry name" value="FecR"/>
    <property type="match status" value="1"/>
</dbReference>
<feature type="domain" description="FecR protein" evidence="2">
    <location>
        <begin position="193"/>
        <end position="281"/>
    </location>
</feature>
<accession>A0A5D4H8J9</accession>
<dbReference type="PANTHER" id="PTHR30273">
    <property type="entry name" value="PERIPLASMIC SIGNAL SENSOR AND SIGMA FACTOR ACTIVATOR FECR-RELATED"/>
    <property type="match status" value="1"/>
</dbReference>
<organism evidence="4 5">
    <name type="scientific">Sphingobacterium phlebotomi</name>
    <dbReference type="NCBI Taxonomy" id="2605433"/>
    <lineage>
        <taxon>Bacteria</taxon>
        <taxon>Pseudomonadati</taxon>
        <taxon>Bacteroidota</taxon>
        <taxon>Sphingobacteriia</taxon>
        <taxon>Sphingobacteriales</taxon>
        <taxon>Sphingobacteriaceae</taxon>
        <taxon>Sphingobacterium</taxon>
    </lineage>
</organism>
<evidence type="ECO:0000256" key="1">
    <source>
        <dbReference type="SAM" id="Phobius"/>
    </source>
</evidence>
<evidence type="ECO:0000313" key="4">
    <source>
        <dbReference type="EMBL" id="TYR36907.1"/>
    </source>
</evidence>
<dbReference type="Gene3D" id="3.55.50.30">
    <property type="match status" value="1"/>
</dbReference>
<evidence type="ECO:0000259" key="3">
    <source>
        <dbReference type="Pfam" id="PF16344"/>
    </source>
</evidence>
<dbReference type="Pfam" id="PF16344">
    <property type="entry name" value="FecR_C"/>
    <property type="match status" value="1"/>
</dbReference>
<sequence>MEKTNIHQLFKKFVDNRCTEHEIDRLMVYFGHPSSYAQLRKMIEQELAVLSDSSSSRSIDKIVHKVDRRMSSTFEALRNEEKKKKRNLHIIRWSAAAACLLFASIAFWQNAEKQSPLPLVAQGIPDSTGEILPGKEQARLTLYNGEQYEFGNSDDPIQGKDNTILRYVDGKLVYCESNEDEALQWNVLDVPKAGTFAMQLPDSSKVWLNANSKLYFPNRFPKNERSVKIEGEVFFEVRPDKKRPFKVQTGDLHISVLGTSFNVRAYQPAHIATTLVEGRVQLDYQGQTLTMSPGENVFIASDGRLKLRRIDIESATAWKEGYFYFKDETLAKILQDVVNWYDLTISIGGTLPDTRYSGSIDRNSNLSGVLNMLSAVAGLDFERNGNHLTVKLKNNR</sequence>
<dbReference type="InterPro" id="IPR032508">
    <property type="entry name" value="FecR_C"/>
</dbReference>
<dbReference type="RefSeq" id="WP_148918494.1">
    <property type="nucleotide sequence ID" value="NZ_VTAV01000003.1"/>
</dbReference>
<evidence type="ECO:0000313" key="5">
    <source>
        <dbReference type="Proteomes" id="UP000322362"/>
    </source>
</evidence>